<sequence>MDALALNLQFLNHGGHIVTPSIERRAVTTSAPAKKTCGYYDGDPSRQRTAEEGFDCRVDVSRALWGFCTTTVISAGDCNFAGACFDRDACLEGCVASTTPSSVDDTSPASAPSQDSSTTLSPETTTQSGEAGNTTPNNNTGAIIGGVIGGLAMICLTIFAIVYLFRRGQRRRSEVKTQQQTPGPQEIEYITNSYHENKAPRYPVELHSTPRAPSYAPVELHG</sequence>
<dbReference type="EMBL" id="JAQQWK010000001">
    <property type="protein sequence ID" value="KAK8055079.1"/>
    <property type="molecule type" value="Genomic_DNA"/>
</dbReference>
<keyword evidence="2" id="KW-0472">Membrane</keyword>
<accession>A0ABR1U869</accession>
<comment type="caution">
    <text evidence="3">The sequence shown here is derived from an EMBL/GenBank/DDBJ whole genome shotgun (WGS) entry which is preliminary data.</text>
</comment>
<reference evidence="3 4" key="1">
    <citation type="submission" date="2023-01" db="EMBL/GenBank/DDBJ databases">
        <title>Analysis of 21 Apiospora genomes using comparative genomics revels a genus with tremendous synthesis potential of carbohydrate active enzymes and secondary metabolites.</title>
        <authorList>
            <person name="Sorensen T."/>
        </authorList>
    </citation>
    <scope>NUCLEOTIDE SEQUENCE [LARGE SCALE GENOMIC DNA]</scope>
    <source>
        <strain evidence="3 4">CBS 33761</strain>
    </source>
</reference>
<evidence type="ECO:0000256" key="1">
    <source>
        <dbReference type="SAM" id="MobiDB-lite"/>
    </source>
</evidence>
<name>A0ABR1U869_9PEZI</name>
<protein>
    <submittedName>
        <fullName evidence="3">Uncharacterized protein</fullName>
    </submittedName>
</protein>
<gene>
    <name evidence="3" type="ORF">PG993_000306</name>
</gene>
<evidence type="ECO:0000313" key="3">
    <source>
        <dbReference type="EMBL" id="KAK8055079.1"/>
    </source>
</evidence>
<feature type="compositionally biased region" description="Polar residues" evidence="1">
    <location>
        <begin position="114"/>
        <end position="130"/>
    </location>
</feature>
<evidence type="ECO:0000256" key="2">
    <source>
        <dbReference type="SAM" id="Phobius"/>
    </source>
</evidence>
<dbReference type="Proteomes" id="UP001444661">
    <property type="component" value="Unassembled WGS sequence"/>
</dbReference>
<keyword evidence="2" id="KW-1133">Transmembrane helix</keyword>
<feature type="region of interest" description="Disordered" evidence="1">
    <location>
        <begin position="98"/>
        <end position="139"/>
    </location>
</feature>
<keyword evidence="2" id="KW-0812">Transmembrane</keyword>
<proteinExistence type="predicted"/>
<organism evidence="3 4">
    <name type="scientific">Apiospora rasikravindrae</name>
    <dbReference type="NCBI Taxonomy" id="990691"/>
    <lineage>
        <taxon>Eukaryota</taxon>
        <taxon>Fungi</taxon>
        <taxon>Dikarya</taxon>
        <taxon>Ascomycota</taxon>
        <taxon>Pezizomycotina</taxon>
        <taxon>Sordariomycetes</taxon>
        <taxon>Xylariomycetidae</taxon>
        <taxon>Amphisphaeriales</taxon>
        <taxon>Apiosporaceae</taxon>
        <taxon>Apiospora</taxon>
    </lineage>
</organism>
<keyword evidence="4" id="KW-1185">Reference proteome</keyword>
<evidence type="ECO:0000313" key="4">
    <source>
        <dbReference type="Proteomes" id="UP001444661"/>
    </source>
</evidence>
<feature type="transmembrane region" description="Helical" evidence="2">
    <location>
        <begin position="143"/>
        <end position="165"/>
    </location>
</feature>
<feature type="compositionally biased region" description="Low complexity" evidence="1">
    <location>
        <begin position="98"/>
        <end position="113"/>
    </location>
</feature>